<sequence length="990" mass="110161">MASQAKDGIAEAATSMAAMKLDKKAEKERQKAEKAKKFAEKQANQQARIAAGPKAQKPTDQPELPKYVEQTPPGEKKVLGPLNSPYHSAYIPGVVESAWDAWWAKMGFFEPEFTEDGQNLAPGAFVIPLPPPNVTGALHCGHALGTALEDLLIRWHRMRGFTTLYIPGCDHASISTQSVVEKMLWRRERKTRHDLGREGFVARALEWKDEYHTKINKVLRRLGGSYDWTREAFTMDPQRSEAVIEAFVRLHDEGLIYRANRLVNWCVHLNTTVSNLETDSIDLPGRTLLTIPGYDRKIEFGVLTSFSYPLTNPNTTTTTTETTPETITISTTRLETMLGDVAIAVHPADPRYTHLIGRFARHPFLDRLLPIIADPIADPSFGSGAVKITPAHDAADFAVGVAHGLEVVNILNDDGTMNGNAGRFEGMKRYDVRRVVGEELRRLGLWVGEEANPMTVRVCSKSRDVIEPVVKPQWWMSMKELAGPAMEAVRKGDITIRPETASRSYFQWLENINDWCLSRQLWWGHQIPAYRVGFAAAAAGGLEEEGEVWIVARNEAEAREKAAKRFPGREFSLERDPDVLDTWFSSGLWPFSTLGWPHKTHDMQNLFPNSILESGWDTLFFWIARMIMLSLKLTGQVPFREVYCHSLIRDAQGRKMSKSLGNVLDPVAVMEGISLEALQESLKTGNLDESEYKVASKNQKLSFPNGIPECGADALRFSLISYTTGGGDVNFDIKVMAGYRRFCNKIYQATKYVLGKLPADYVPPSKLAKTGNESLSERWVLHRLDVAARAVHEALEKREFSRSAQAVYRYWYDDVCDVFIETSKAVLQDGSDAAKASAIDTLYAAVEGGLTLTHPFMPFLSEELWQRLPRRQDDSTPSIVKARYPEHRADLDDGDASEKFELVISCAKGIRSLAAEAGIKRDGIGYLACQNAADLALLRTEIGPLKSLIGKVVASLIMLGAAEGKSDLEGCAVFSVSSTTTVYLKSGQTN</sequence>
<keyword evidence="1" id="KW-0436">Ligase</keyword>
<keyword evidence="1" id="KW-0030">Aminoacyl-tRNA synthetase</keyword>
<reference evidence="1 2" key="1">
    <citation type="journal article" date="2021" name="Nat. Commun.">
        <title>Genetic determinants of endophytism in the Arabidopsis root mycobiome.</title>
        <authorList>
            <person name="Mesny F."/>
            <person name="Miyauchi S."/>
            <person name="Thiergart T."/>
            <person name="Pickel B."/>
            <person name="Atanasova L."/>
            <person name="Karlsson M."/>
            <person name="Huettel B."/>
            <person name="Barry K.W."/>
            <person name="Haridas S."/>
            <person name="Chen C."/>
            <person name="Bauer D."/>
            <person name="Andreopoulos W."/>
            <person name="Pangilinan J."/>
            <person name="LaButti K."/>
            <person name="Riley R."/>
            <person name="Lipzen A."/>
            <person name="Clum A."/>
            <person name="Drula E."/>
            <person name="Henrissat B."/>
            <person name="Kohler A."/>
            <person name="Grigoriev I.V."/>
            <person name="Martin F.M."/>
            <person name="Hacquard S."/>
        </authorList>
    </citation>
    <scope>NUCLEOTIDE SEQUENCE [LARGE SCALE GENOMIC DNA]</scope>
    <source>
        <strain evidence="1 2">MPI-SDFR-AT-0079</strain>
    </source>
</reference>
<name>A0ACB7PKL4_9PEZI</name>
<organism evidence="1 2">
    <name type="scientific">Chaetomium tenue</name>
    <dbReference type="NCBI Taxonomy" id="1854479"/>
    <lineage>
        <taxon>Eukaryota</taxon>
        <taxon>Fungi</taxon>
        <taxon>Dikarya</taxon>
        <taxon>Ascomycota</taxon>
        <taxon>Pezizomycotina</taxon>
        <taxon>Sordariomycetes</taxon>
        <taxon>Sordariomycetidae</taxon>
        <taxon>Sordariales</taxon>
        <taxon>Chaetomiaceae</taxon>
        <taxon>Chaetomium</taxon>
    </lineage>
</organism>
<comment type="caution">
    <text evidence="1">The sequence shown here is derived from an EMBL/GenBank/DDBJ whole genome shotgun (WGS) entry which is preliminary data.</text>
</comment>
<proteinExistence type="predicted"/>
<gene>
    <name evidence="1" type="ORF">F5144DRAFT_563945</name>
</gene>
<keyword evidence="2" id="KW-1185">Reference proteome</keyword>
<dbReference type="EMBL" id="JAGIZQ010000002">
    <property type="protein sequence ID" value="KAH6641534.1"/>
    <property type="molecule type" value="Genomic_DNA"/>
</dbReference>
<protein>
    <submittedName>
        <fullName evidence="1">tRNA synthetases class I-domain-containing protein</fullName>
    </submittedName>
</protein>
<evidence type="ECO:0000313" key="2">
    <source>
        <dbReference type="Proteomes" id="UP000724584"/>
    </source>
</evidence>
<accession>A0ACB7PKL4</accession>
<dbReference type="Proteomes" id="UP000724584">
    <property type="component" value="Unassembled WGS sequence"/>
</dbReference>
<evidence type="ECO:0000313" key="1">
    <source>
        <dbReference type="EMBL" id="KAH6641534.1"/>
    </source>
</evidence>